<dbReference type="PROSITE" id="PS50835">
    <property type="entry name" value="IG_LIKE"/>
    <property type="match status" value="1"/>
</dbReference>
<dbReference type="SUPFAM" id="SSF48726">
    <property type="entry name" value="Immunoglobulin"/>
    <property type="match status" value="1"/>
</dbReference>
<feature type="transmembrane region" description="Helical" evidence="1">
    <location>
        <begin position="186"/>
        <end position="205"/>
    </location>
</feature>
<evidence type="ECO:0000313" key="4">
    <source>
        <dbReference type="Proteomes" id="UP000830375"/>
    </source>
</evidence>
<name>A0ABQ8L6S9_LABRO</name>
<reference evidence="3 4" key="1">
    <citation type="submission" date="2022-01" db="EMBL/GenBank/DDBJ databases">
        <title>A high-quality chromosome-level genome assembly of rohu carp, Labeo rohita.</title>
        <authorList>
            <person name="Arick M.A. II"/>
            <person name="Hsu C.-Y."/>
            <person name="Magbanua Z."/>
            <person name="Pechanova O."/>
            <person name="Grover C."/>
            <person name="Miller E."/>
            <person name="Thrash A."/>
            <person name="Ezzel L."/>
            <person name="Alam S."/>
            <person name="Benzie J."/>
            <person name="Hamilton M."/>
            <person name="Karsi A."/>
            <person name="Lawrence M.L."/>
            <person name="Peterson D.G."/>
        </authorList>
    </citation>
    <scope>NUCLEOTIDE SEQUENCE [LARGE SCALE GENOMIC DNA]</scope>
    <source>
        <strain evidence="4">BAU-BD-2019</strain>
        <tissue evidence="3">Blood</tissue>
    </source>
</reference>
<comment type="caution">
    <text evidence="3">The sequence shown here is derived from an EMBL/GenBank/DDBJ whole genome shotgun (WGS) entry which is preliminary data.</text>
</comment>
<accession>A0ABQ8L6S9</accession>
<evidence type="ECO:0000313" key="3">
    <source>
        <dbReference type="EMBL" id="KAI2646034.1"/>
    </source>
</evidence>
<dbReference type="PANTHER" id="PTHR21063:SF4">
    <property type="entry name" value="CD48 ANTIGEN-RELATED"/>
    <property type="match status" value="1"/>
</dbReference>
<keyword evidence="1" id="KW-1133">Transmembrane helix</keyword>
<feature type="domain" description="Ig-like" evidence="2">
    <location>
        <begin position="78"/>
        <end position="163"/>
    </location>
</feature>
<dbReference type="Gene3D" id="2.60.40.2710">
    <property type="match status" value="1"/>
</dbReference>
<dbReference type="PANTHER" id="PTHR21063">
    <property type="entry name" value="LFA-3"/>
    <property type="match status" value="1"/>
</dbReference>
<dbReference type="InterPro" id="IPR036179">
    <property type="entry name" value="Ig-like_dom_sf"/>
</dbReference>
<protein>
    <submittedName>
        <fullName evidence="3">CD48 antigen</fullName>
    </submittedName>
</protein>
<proteinExistence type="predicted"/>
<gene>
    <name evidence="3" type="ORF">H4Q32_027922</name>
</gene>
<dbReference type="Proteomes" id="UP000830375">
    <property type="component" value="Unassembled WGS sequence"/>
</dbReference>
<dbReference type="InterPro" id="IPR013783">
    <property type="entry name" value="Ig-like_fold"/>
</dbReference>
<evidence type="ECO:0000256" key="1">
    <source>
        <dbReference type="SAM" id="Phobius"/>
    </source>
</evidence>
<keyword evidence="4" id="KW-1185">Reference proteome</keyword>
<dbReference type="Gene3D" id="2.60.40.10">
    <property type="entry name" value="Immunoglobulins"/>
    <property type="match status" value="1"/>
</dbReference>
<keyword evidence="1" id="KW-0472">Membrane</keyword>
<sequence>MFGPQETRTAGIYKQIIDMYDSNKTFGDRLQMDSQTGSLTIRNIRTEHSGLYKLQIFSNKGTSHKRFNVTAYAPLPIPVITSNSSNCSSSSSGSSVSNCSLLCSVLNVSDVSLSWYKGNSLLSSVSVSDLSISLSLPLEIKCLDDSYSCVVAYSFTNQTTHLNNTDLCQPCSHITHSEQENSSRHFNISVVLIVLLLVFIAVVAVQAQEEEVLYVDATFCEYRVQSTCCRSAETITKAPPINVFPLYLYPFLQFYFCSSSLVKTAVKESVNSQCSTLRSDLIIIQSVWNDMKTQNKHVDLPIMGLSY</sequence>
<dbReference type="EMBL" id="JACTAM010002114">
    <property type="protein sequence ID" value="KAI2646034.1"/>
    <property type="molecule type" value="Genomic_DNA"/>
</dbReference>
<dbReference type="InterPro" id="IPR007110">
    <property type="entry name" value="Ig-like_dom"/>
</dbReference>
<keyword evidence="1" id="KW-0812">Transmembrane</keyword>
<organism evidence="3 4">
    <name type="scientific">Labeo rohita</name>
    <name type="common">Indian major carp</name>
    <name type="synonym">Cyprinus rohita</name>
    <dbReference type="NCBI Taxonomy" id="84645"/>
    <lineage>
        <taxon>Eukaryota</taxon>
        <taxon>Metazoa</taxon>
        <taxon>Chordata</taxon>
        <taxon>Craniata</taxon>
        <taxon>Vertebrata</taxon>
        <taxon>Euteleostomi</taxon>
        <taxon>Actinopterygii</taxon>
        <taxon>Neopterygii</taxon>
        <taxon>Teleostei</taxon>
        <taxon>Ostariophysi</taxon>
        <taxon>Cypriniformes</taxon>
        <taxon>Cyprinidae</taxon>
        <taxon>Labeoninae</taxon>
        <taxon>Labeonini</taxon>
        <taxon>Labeo</taxon>
    </lineage>
</organism>
<evidence type="ECO:0000259" key="2">
    <source>
        <dbReference type="PROSITE" id="PS50835"/>
    </source>
</evidence>